<name>A0ABQ3ICR8_9PSEU</name>
<dbReference type="SUPFAM" id="SSF53474">
    <property type="entry name" value="alpha/beta-Hydrolases"/>
    <property type="match status" value="1"/>
</dbReference>
<accession>A0ABQ3ICR8</accession>
<organism evidence="2 3">
    <name type="scientific">Amycolatopsis deserti</name>
    <dbReference type="NCBI Taxonomy" id="185696"/>
    <lineage>
        <taxon>Bacteria</taxon>
        <taxon>Bacillati</taxon>
        <taxon>Actinomycetota</taxon>
        <taxon>Actinomycetes</taxon>
        <taxon>Pseudonocardiales</taxon>
        <taxon>Pseudonocardiaceae</taxon>
        <taxon>Amycolatopsis</taxon>
    </lineage>
</organism>
<dbReference type="Gene3D" id="3.40.50.1820">
    <property type="entry name" value="alpha/beta hydrolase"/>
    <property type="match status" value="1"/>
</dbReference>
<dbReference type="PANTHER" id="PTHR43798">
    <property type="entry name" value="MONOACYLGLYCEROL LIPASE"/>
    <property type="match status" value="1"/>
</dbReference>
<keyword evidence="3" id="KW-1185">Reference proteome</keyword>
<dbReference type="InterPro" id="IPR050266">
    <property type="entry name" value="AB_hydrolase_sf"/>
</dbReference>
<proteinExistence type="predicted"/>
<dbReference type="Proteomes" id="UP000605897">
    <property type="component" value="Unassembled WGS sequence"/>
</dbReference>
<protein>
    <submittedName>
        <fullName evidence="2">3-oxoadipate enol-lactonase</fullName>
    </submittedName>
</protein>
<sequence length="277" mass="29238">MPVTEVNGARIAYTDTGPRDAPVVVFGHGLLFGGWMFGPQIAALCTRYRCVTLDWRGQGESPATPGGYDMDTLTADALGLIEALGLAPAHWVGLSMGGFVGQRLAARHGEVLRSLTLLGTSAGAEDPGKARDYRRMAGVQRVIGVRPLLPRIRPLLFGPAFLANPAARPVLSAWQRRVVRLDRTGLRGAVHGVADRPGVETELGRIAVSTLVVTGADDVATPPVEARRIADLIPAADLRLLPGCGHTSTLEQPAAITALLEAFLGRLRRLPGQTAGA</sequence>
<gene>
    <name evidence="2" type="primary">pcaD</name>
    <name evidence="2" type="ORF">GCM10017786_06850</name>
</gene>
<evidence type="ECO:0000313" key="2">
    <source>
        <dbReference type="EMBL" id="GHE79556.1"/>
    </source>
</evidence>
<evidence type="ECO:0000259" key="1">
    <source>
        <dbReference type="Pfam" id="PF00561"/>
    </source>
</evidence>
<feature type="domain" description="AB hydrolase-1" evidence="1">
    <location>
        <begin position="22"/>
        <end position="251"/>
    </location>
</feature>
<comment type="caution">
    <text evidence="2">The sequence shown here is derived from an EMBL/GenBank/DDBJ whole genome shotgun (WGS) entry which is preliminary data.</text>
</comment>
<dbReference type="PRINTS" id="PR00111">
    <property type="entry name" value="ABHYDROLASE"/>
</dbReference>
<dbReference type="EMBL" id="BNAU01000001">
    <property type="protein sequence ID" value="GHE79556.1"/>
    <property type="molecule type" value="Genomic_DNA"/>
</dbReference>
<dbReference type="InterPro" id="IPR029058">
    <property type="entry name" value="AB_hydrolase_fold"/>
</dbReference>
<dbReference type="Pfam" id="PF00561">
    <property type="entry name" value="Abhydrolase_1"/>
    <property type="match status" value="1"/>
</dbReference>
<reference evidence="3" key="1">
    <citation type="journal article" date="2019" name="Int. J. Syst. Evol. Microbiol.">
        <title>The Global Catalogue of Microorganisms (GCM) 10K type strain sequencing project: providing services to taxonomists for standard genome sequencing and annotation.</title>
        <authorList>
            <consortium name="The Broad Institute Genomics Platform"/>
            <consortium name="The Broad Institute Genome Sequencing Center for Infectious Disease"/>
            <person name="Wu L."/>
            <person name="Ma J."/>
        </authorList>
    </citation>
    <scope>NUCLEOTIDE SEQUENCE [LARGE SCALE GENOMIC DNA]</scope>
    <source>
        <strain evidence="3">CGMCC 4.7677</strain>
    </source>
</reference>
<dbReference type="InterPro" id="IPR000073">
    <property type="entry name" value="AB_hydrolase_1"/>
</dbReference>
<evidence type="ECO:0000313" key="3">
    <source>
        <dbReference type="Proteomes" id="UP000605897"/>
    </source>
</evidence>